<dbReference type="Gene3D" id="3.40.50.1820">
    <property type="entry name" value="alpha/beta hydrolase"/>
    <property type="match status" value="1"/>
</dbReference>
<dbReference type="EMBL" id="AP014633">
    <property type="protein sequence ID" value="BAP55484.1"/>
    <property type="molecule type" value="Genomic_DNA"/>
</dbReference>
<dbReference type="AlphaFoldDB" id="A0A090AET4"/>
<keyword evidence="2" id="KW-1185">Reference proteome</keyword>
<evidence type="ECO:0000313" key="1">
    <source>
        <dbReference type="EMBL" id="BAP55484.1"/>
    </source>
</evidence>
<accession>A0A090AET4</accession>
<dbReference type="OrthoDB" id="869379at2"/>
<proteinExistence type="predicted"/>
<dbReference type="InterPro" id="IPR029058">
    <property type="entry name" value="AB_hydrolase_fold"/>
</dbReference>
<organism evidence="1 2">
    <name type="scientific">Thioploca ingrica</name>
    <dbReference type="NCBI Taxonomy" id="40754"/>
    <lineage>
        <taxon>Bacteria</taxon>
        <taxon>Pseudomonadati</taxon>
        <taxon>Pseudomonadota</taxon>
        <taxon>Gammaproteobacteria</taxon>
        <taxon>Thiotrichales</taxon>
        <taxon>Thiotrichaceae</taxon>
        <taxon>Thioploca</taxon>
    </lineage>
</organism>
<reference evidence="1 2" key="1">
    <citation type="journal article" date="2014" name="ISME J.">
        <title>Ecophysiology of Thioploca ingrica as revealed by the complete genome sequence supplemented with proteomic evidence.</title>
        <authorList>
            <person name="Kojima H."/>
            <person name="Ogura Y."/>
            <person name="Yamamoto N."/>
            <person name="Togashi T."/>
            <person name="Mori H."/>
            <person name="Watanabe T."/>
            <person name="Nemoto F."/>
            <person name="Kurokawa K."/>
            <person name="Hayashi T."/>
            <person name="Fukui M."/>
        </authorList>
    </citation>
    <scope>NUCLEOTIDE SEQUENCE [LARGE SCALE GENOMIC DNA]</scope>
</reference>
<dbReference type="STRING" id="40754.THII_1187"/>
<name>A0A090AET4_9GAMM</name>
<dbReference type="SUPFAM" id="SSF53474">
    <property type="entry name" value="alpha/beta-Hydrolases"/>
    <property type="match status" value="1"/>
</dbReference>
<protein>
    <submittedName>
        <fullName evidence="1">Uncharacterized protein</fullName>
    </submittedName>
</protein>
<dbReference type="KEGG" id="tig:THII_1187"/>
<gene>
    <name evidence="1" type="ORF">THII_1187</name>
</gene>
<dbReference type="Proteomes" id="UP000031623">
    <property type="component" value="Chromosome"/>
</dbReference>
<sequence>MPKIARQTFQITLLIGIALNTVVALAQRQPPFFDEAHPEIPIIVDTPYTYFMSKIHSGSGPIWQGQASDVKFIADRGATLDTHCRFRNEGQIEIEIPITRVVGEVDNNGKLIHAQKLIKSGLLSSTVSLEIPIYDVDLPKEIDEVWFNGVHLGDLMGGDGIWELNRFAIPIEQVKFPQRNHTGVPQPAINTITIKIDTISTEPTWCTSVDWAALSFKTMSPIILIQDSDLDEDFFNRYGFTKVLQQKHLLFDNSINMAVNTIKDNGMILNNYLPQLIESFGADSIHLIVHSQSGLDAREYLANYQPQHHENLTVLSYTSLGTPHNGSVLADVVMHRAMAIENERTRFQDSPLFMETAVQVSGLNKQIPDLTTSATALFNLMNIPRLPSNSMINTAAADVDSNDNGQIDRNQPDEYPELRTENQPLKNIDNQMAMGINTGHQHSRFVVDVPYQLLRHATQAKISYQYQQAVPSQPNQTRHWLATIADIPNPVPLKNDVMVTVPSAQGEDSITHHTTNTTHFTSGSSKNHASIADADVAKTVLIWLIDSEKNTGDLQ</sequence>
<evidence type="ECO:0000313" key="2">
    <source>
        <dbReference type="Proteomes" id="UP000031623"/>
    </source>
</evidence>
<dbReference type="HOGENOM" id="CLU_535159_0_0_6"/>